<evidence type="ECO:0000259" key="4">
    <source>
        <dbReference type="Pfam" id="PF03816"/>
    </source>
</evidence>
<feature type="compositionally biased region" description="Basic and acidic residues" evidence="2">
    <location>
        <begin position="23"/>
        <end position="38"/>
    </location>
</feature>
<dbReference type="PANTHER" id="PTHR33392">
    <property type="entry name" value="POLYISOPRENYL-TEICHOIC ACID--PEPTIDOGLYCAN TEICHOIC ACID TRANSFERASE TAGU"/>
    <property type="match status" value="1"/>
</dbReference>
<dbReference type="Pfam" id="PF03816">
    <property type="entry name" value="LytR_cpsA_psr"/>
    <property type="match status" value="1"/>
</dbReference>
<evidence type="ECO:0000313" key="5">
    <source>
        <dbReference type="EMBL" id="GAA3551662.1"/>
    </source>
</evidence>
<keyword evidence="3" id="KW-0812">Transmembrane</keyword>
<feature type="region of interest" description="Disordered" evidence="2">
    <location>
        <begin position="1"/>
        <end position="38"/>
    </location>
</feature>
<comment type="caution">
    <text evidence="5">The sequence shown here is derived from an EMBL/GenBank/DDBJ whole genome shotgun (WGS) entry which is preliminary data.</text>
</comment>
<comment type="similarity">
    <text evidence="1">Belongs to the LytR/CpsA/Psr (LCP) family.</text>
</comment>
<evidence type="ECO:0000256" key="2">
    <source>
        <dbReference type="SAM" id="MobiDB-lite"/>
    </source>
</evidence>
<feature type="region of interest" description="Disordered" evidence="2">
    <location>
        <begin position="484"/>
        <end position="526"/>
    </location>
</feature>
<gene>
    <name evidence="5" type="ORF">GCM10022235_19230</name>
</gene>
<accession>A0ABP6WJ49</accession>
<feature type="transmembrane region" description="Helical" evidence="3">
    <location>
        <begin position="53"/>
        <end position="70"/>
    </location>
</feature>
<feature type="transmembrane region" description="Helical" evidence="3">
    <location>
        <begin position="149"/>
        <end position="169"/>
    </location>
</feature>
<dbReference type="Gene3D" id="3.40.630.190">
    <property type="entry name" value="LCP protein"/>
    <property type="match status" value="1"/>
</dbReference>
<protein>
    <recommendedName>
        <fullName evidence="4">Cell envelope-related transcriptional attenuator domain-containing protein</fullName>
    </recommendedName>
</protein>
<dbReference type="RefSeq" id="WP_344839515.1">
    <property type="nucleotide sequence ID" value="NZ_BAABAA010000002.1"/>
</dbReference>
<sequence length="541" mass="57690">MGDDGLDRRAAERAADNSAMTGQRRDSGSAGETRRDRRAAERIARRARSVPRSLGLTLLSALLPGIGLIIGGRKRLGAFVLTLTLGLIGLGVYVGLTRREEVLSAAVVPSRLLITSVVIGAIAFGWIVVIVGSHRLLRPATAAPGGRAVGALLVGMLCFAIAAPAAIAVENVLAQRDLVQNVFVSQGESKSATRPKTVNVKDPWENRPRLNLLLLGGDDAPSRPGVRTDTVIVASIDTKTGDTSLISMPRQLTFMPFPKDSPLHKFYPDGFGKEGLSLEGRLEWMLTAMYQNIPDAHPGILGPSDNEGADVVKQSVGEATGLKIDYYLQVNLKGFSQLVQALGGITVNVNERVAMGGVSSAHIPPNEWIEPGPNQHLDGPHALWFARGRYGADDDQRQIRQRCTIKAIVDAANPSTLVTKYQAIAKAGKNLLRTDIPQELLPALIQLALKVKSGTVSNVSLDVSKLKLKYLHPDYEGLRETVAKALEPKPETPATTTPPSTPATKDPKTLARPGAGKTTPPPATVDLADACAYHPEGDQPS</sequence>
<dbReference type="InterPro" id="IPR050922">
    <property type="entry name" value="LytR/CpsA/Psr_CW_biosynth"/>
</dbReference>
<feature type="compositionally biased region" description="Basic and acidic residues" evidence="2">
    <location>
        <begin position="1"/>
        <end position="15"/>
    </location>
</feature>
<evidence type="ECO:0000256" key="1">
    <source>
        <dbReference type="ARBA" id="ARBA00006068"/>
    </source>
</evidence>
<dbReference type="EMBL" id="BAABAA010000002">
    <property type="protein sequence ID" value="GAA3551662.1"/>
    <property type="molecule type" value="Genomic_DNA"/>
</dbReference>
<dbReference type="Proteomes" id="UP001501222">
    <property type="component" value="Unassembled WGS sequence"/>
</dbReference>
<dbReference type="PANTHER" id="PTHR33392:SF6">
    <property type="entry name" value="POLYISOPRENYL-TEICHOIC ACID--PEPTIDOGLYCAN TEICHOIC ACID TRANSFERASE TAGU"/>
    <property type="match status" value="1"/>
</dbReference>
<keyword evidence="3" id="KW-1133">Transmembrane helix</keyword>
<proteinExistence type="inferred from homology"/>
<evidence type="ECO:0000313" key="6">
    <source>
        <dbReference type="Proteomes" id="UP001501222"/>
    </source>
</evidence>
<organism evidence="5 6">
    <name type="scientific">Kribbella ginsengisoli</name>
    <dbReference type="NCBI Taxonomy" id="363865"/>
    <lineage>
        <taxon>Bacteria</taxon>
        <taxon>Bacillati</taxon>
        <taxon>Actinomycetota</taxon>
        <taxon>Actinomycetes</taxon>
        <taxon>Propionibacteriales</taxon>
        <taxon>Kribbellaceae</taxon>
        <taxon>Kribbella</taxon>
    </lineage>
</organism>
<keyword evidence="6" id="KW-1185">Reference proteome</keyword>
<evidence type="ECO:0000256" key="3">
    <source>
        <dbReference type="SAM" id="Phobius"/>
    </source>
</evidence>
<name>A0ABP6WJ49_9ACTN</name>
<feature type="transmembrane region" description="Helical" evidence="3">
    <location>
        <begin position="76"/>
        <end position="96"/>
    </location>
</feature>
<dbReference type="InterPro" id="IPR004474">
    <property type="entry name" value="LytR_CpsA_psr"/>
</dbReference>
<feature type="transmembrane region" description="Helical" evidence="3">
    <location>
        <begin position="108"/>
        <end position="129"/>
    </location>
</feature>
<feature type="domain" description="Cell envelope-related transcriptional attenuator" evidence="4">
    <location>
        <begin position="227"/>
        <end position="411"/>
    </location>
</feature>
<reference evidence="6" key="1">
    <citation type="journal article" date="2019" name="Int. J. Syst. Evol. Microbiol.">
        <title>The Global Catalogue of Microorganisms (GCM) 10K type strain sequencing project: providing services to taxonomists for standard genome sequencing and annotation.</title>
        <authorList>
            <consortium name="The Broad Institute Genomics Platform"/>
            <consortium name="The Broad Institute Genome Sequencing Center for Infectious Disease"/>
            <person name="Wu L."/>
            <person name="Ma J."/>
        </authorList>
    </citation>
    <scope>NUCLEOTIDE SEQUENCE [LARGE SCALE GENOMIC DNA]</scope>
    <source>
        <strain evidence="6">JCM 16928</strain>
    </source>
</reference>
<keyword evidence="3" id="KW-0472">Membrane</keyword>
<feature type="compositionally biased region" description="Low complexity" evidence="2">
    <location>
        <begin position="492"/>
        <end position="504"/>
    </location>
</feature>
<dbReference type="NCBIfam" id="TIGR00350">
    <property type="entry name" value="lytR_cpsA_psr"/>
    <property type="match status" value="1"/>
</dbReference>